<gene>
    <name evidence="5" type="ORF">SUNI508_06330</name>
</gene>
<dbReference type="Pfam" id="PF00248">
    <property type="entry name" value="Aldo_ket_red"/>
    <property type="match status" value="1"/>
</dbReference>
<keyword evidence="6" id="KW-1185">Reference proteome</keyword>
<comment type="similarity">
    <text evidence="3">Belongs to the aldo/keto reductase family. Aldo/keto reductase 2 subfamily.</text>
</comment>
<evidence type="ECO:0000256" key="2">
    <source>
        <dbReference type="ARBA" id="ARBA00023002"/>
    </source>
</evidence>
<dbReference type="EMBL" id="JARVKF010000224">
    <property type="protein sequence ID" value="KAK9420590.1"/>
    <property type="molecule type" value="Genomic_DNA"/>
</dbReference>
<proteinExistence type="inferred from homology"/>
<feature type="domain" description="NADP-dependent oxidoreductase" evidence="4">
    <location>
        <begin position="32"/>
        <end position="331"/>
    </location>
</feature>
<protein>
    <submittedName>
        <fullName evidence="5">NADP-dependent oxidoreductase domain-containing protein</fullName>
    </submittedName>
</protein>
<evidence type="ECO:0000256" key="1">
    <source>
        <dbReference type="ARBA" id="ARBA00022857"/>
    </source>
</evidence>
<evidence type="ECO:0000259" key="4">
    <source>
        <dbReference type="Pfam" id="PF00248"/>
    </source>
</evidence>
<dbReference type="SUPFAM" id="SSF51430">
    <property type="entry name" value="NAD(P)-linked oxidoreductase"/>
    <property type="match status" value="1"/>
</dbReference>
<evidence type="ECO:0000313" key="5">
    <source>
        <dbReference type="EMBL" id="KAK9420590.1"/>
    </source>
</evidence>
<reference evidence="5 6" key="1">
    <citation type="journal article" date="2024" name="J. Plant Pathol.">
        <title>Sequence and assembly of the genome of Seiridium unicorne, isolate CBS 538.82, causal agent of cypress canker disease.</title>
        <authorList>
            <person name="Scali E."/>
            <person name="Rocca G.D."/>
            <person name="Danti R."/>
            <person name="Garbelotto M."/>
            <person name="Barberini S."/>
            <person name="Baroncelli R."/>
            <person name="Emiliani G."/>
        </authorList>
    </citation>
    <scope>NUCLEOTIDE SEQUENCE [LARGE SCALE GENOMIC DNA]</scope>
    <source>
        <strain evidence="5 6">BM-138-508</strain>
    </source>
</reference>
<dbReference type="InterPro" id="IPR023210">
    <property type="entry name" value="NADP_OxRdtase_dom"/>
</dbReference>
<evidence type="ECO:0000256" key="3">
    <source>
        <dbReference type="ARBA" id="ARBA00038157"/>
    </source>
</evidence>
<dbReference type="PANTHER" id="PTHR43364:SF7">
    <property type="entry name" value="NADP-DEPENDENT OXIDOREDUCTASE DOMAIN-CONTAINING PROTEIN-RELATED"/>
    <property type="match status" value="1"/>
</dbReference>
<dbReference type="Proteomes" id="UP001408356">
    <property type="component" value="Unassembled WGS sequence"/>
</dbReference>
<dbReference type="InterPro" id="IPR036812">
    <property type="entry name" value="NAD(P)_OxRdtase_dom_sf"/>
</dbReference>
<dbReference type="PANTHER" id="PTHR43364">
    <property type="entry name" value="NADH-SPECIFIC METHYLGLYOXAL REDUCTASE-RELATED"/>
    <property type="match status" value="1"/>
</dbReference>
<sequence length="377" mass="42207">MSKFPLPPAPPAKSPLARYRLLSPTASVRVSPLCLGGMNFGDAWRDYMGACDQQTTEVILDFFHDQGGNFIDTANNYQQEESEKWIGEWMQKRGIRDQIVIATKFTTNFHAGKGDKEIIVNFNGNGSKSLYTSVNASLSKLQTDYIDLLYVHWWDFSVSIPELMQSLNHLVASGKVLYLGISDTPAWVVSKANEYARCNGLRQFSVYQGRWSAASRDFEREIIPMCRAEGMGLVPWGALGGGKFKTEEQRHKGDQTRAVNASEADIKVSKALETIAKRKNTLITSVAQAYVTSKAPYVFPVIGGRNVEHLRENIGALQLRLSEKDIKEIEDSTPFDLGFPSNFLYGERLPDNPRKVLYLNMGGTLDHVPEPKPFSKE</sequence>
<accession>A0ABR2V0Y3</accession>
<dbReference type="Gene3D" id="3.20.20.100">
    <property type="entry name" value="NADP-dependent oxidoreductase domain"/>
    <property type="match status" value="1"/>
</dbReference>
<name>A0ABR2V0Y3_9PEZI</name>
<comment type="caution">
    <text evidence="5">The sequence shown here is derived from an EMBL/GenBank/DDBJ whole genome shotgun (WGS) entry which is preliminary data.</text>
</comment>
<keyword evidence="1" id="KW-0521">NADP</keyword>
<organism evidence="5 6">
    <name type="scientific">Seiridium unicorne</name>
    <dbReference type="NCBI Taxonomy" id="138068"/>
    <lineage>
        <taxon>Eukaryota</taxon>
        <taxon>Fungi</taxon>
        <taxon>Dikarya</taxon>
        <taxon>Ascomycota</taxon>
        <taxon>Pezizomycotina</taxon>
        <taxon>Sordariomycetes</taxon>
        <taxon>Xylariomycetidae</taxon>
        <taxon>Amphisphaeriales</taxon>
        <taxon>Sporocadaceae</taxon>
        <taxon>Seiridium</taxon>
    </lineage>
</organism>
<dbReference type="InterPro" id="IPR050523">
    <property type="entry name" value="AKR_Detox_Biosynth"/>
</dbReference>
<evidence type="ECO:0000313" key="6">
    <source>
        <dbReference type="Proteomes" id="UP001408356"/>
    </source>
</evidence>
<keyword evidence="2" id="KW-0560">Oxidoreductase</keyword>